<evidence type="ECO:0000313" key="18">
    <source>
        <dbReference type="EMBL" id="HIS74660.1"/>
    </source>
</evidence>
<evidence type="ECO:0000313" key="19">
    <source>
        <dbReference type="Proteomes" id="UP000886865"/>
    </source>
</evidence>
<comment type="pathway">
    <text evidence="13 15">Amino-acid biosynthesis; L-isoleucine biosynthesis; L-isoleucine from 2-oxobutanoate: step 3/4.</text>
</comment>
<dbReference type="Proteomes" id="UP000886865">
    <property type="component" value="Unassembled WGS sequence"/>
</dbReference>
<gene>
    <name evidence="15 18" type="primary">ilvD</name>
    <name evidence="18" type="ORF">IAA86_06540</name>
</gene>
<feature type="binding site" evidence="15">
    <location>
        <position position="120"/>
    </location>
    <ligand>
        <name>Mg(2+)</name>
        <dbReference type="ChEBI" id="CHEBI:18420"/>
    </ligand>
</feature>
<sequence length="552" mass="58640">MKSDAIKEGMAHAPHRALLYAGGLSDKNIKKPFIGIASSFSDLVPGHAGMRDLERQIEKGIHSNGGQAYIFGTPAICDGIAMGHSGMRYSLPSRDLIADCVEAVAAAHQLDGLVLLTNCDKITPGMLIAALRLNIPAIIVTAGPSLEGQCKGETLTFIRGSSEAVGRYRAGEITAEKLCEMEHYACPTFGACQGLYTANTLACLTEVMGMSLEGCATASAVSSKKRRIAFDSGYTVVDLVRENICPKDIITRDSLRNAIVVDLALGGSTNSILHLLAIANSAGINLTLDDFEELSFKIPQIIKLDPSSTLTMTDLDNAGGISGALKTIWGHTDELKNTPNLSGQTVEERAKNAWVDNTVIKPFDNPITKNPGLAILHGNLAPLGAVVKISGVDESVFEFEGTARVYEREEDAMKGIETDEVVAGDVVVIRNEGPKGGPGMREMLAPTSLLVGKGLGKSCALITDGRFSGGTRGLCIGHICPEAPEGGIIGLIKNGDKIKIDINKRTIDLMVDEEELAQRKKDFVPVKKEIPRGFLSKYAKTVKGANVGAITD</sequence>
<evidence type="ECO:0000259" key="16">
    <source>
        <dbReference type="Pfam" id="PF00920"/>
    </source>
</evidence>
<dbReference type="GO" id="GO:0009097">
    <property type="term" value="P:isoleucine biosynthetic process"/>
    <property type="evidence" value="ECO:0007669"/>
    <property type="project" value="UniProtKB-UniRule"/>
</dbReference>
<evidence type="ECO:0000256" key="15">
    <source>
        <dbReference type="HAMAP-Rule" id="MF_00012"/>
    </source>
</evidence>
<keyword evidence="5 15" id="KW-0479">Metal-binding</keyword>
<dbReference type="Gene3D" id="3.50.30.80">
    <property type="entry name" value="IlvD/EDD C-terminal domain-like"/>
    <property type="match status" value="1"/>
</dbReference>
<evidence type="ECO:0000256" key="6">
    <source>
        <dbReference type="ARBA" id="ARBA00022842"/>
    </source>
</evidence>
<evidence type="ECO:0000256" key="13">
    <source>
        <dbReference type="ARBA" id="ARBA00029437"/>
    </source>
</evidence>
<dbReference type="PROSITE" id="PS00886">
    <property type="entry name" value="ILVD_EDD_1"/>
    <property type="match status" value="1"/>
</dbReference>
<feature type="binding site" evidence="15">
    <location>
        <position position="78"/>
    </location>
    <ligand>
        <name>Mg(2+)</name>
        <dbReference type="ChEBI" id="CHEBI:18420"/>
    </ligand>
</feature>
<feature type="domain" description="Dihydroxy-acid/6-phosphogluconate dehydratase C-terminal" evidence="17">
    <location>
        <begin position="359"/>
        <end position="549"/>
    </location>
</feature>
<evidence type="ECO:0000256" key="14">
    <source>
        <dbReference type="ARBA" id="ARBA00029490"/>
    </source>
</evidence>
<evidence type="ECO:0000256" key="4">
    <source>
        <dbReference type="ARBA" id="ARBA00022714"/>
    </source>
</evidence>
<dbReference type="InterPro" id="IPR056740">
    <property type="entry name" value="ILV_EDD_C"/>
</dbReference>
<reference evidence="18" key="1">
    <citation type="submission" date="2020-10" db="EMBL/GenBank/DDBJ databases">
        <authorList>
            <person name="Gilroy R."/>
        </authorList>
    </citation>
    <scope>NUCLEOTIDE SEQUENCE</scope>
    <source>
        <strain evidence="18">CHK152-2871</strain>
    </source>
</reference>
<dbReference type="GO" id="GO:0005829">
    <property type="term" value="C:cytosol"/>
    <property type="evidence" value="ECO:0007669"/>
    <property type="project" value="TreeGrafter"/>
</dbReference>
<dbReference type="SUPFAM" id="SSF52016">
    <property type="entry name" value="LeuD/IlvD-like"/>
    <property type="match status" value="1"/>
</dbReference>
<comment type="catalytic activity">
    <reaction evidence="15">
        <text>(2R,3R)-2,3-dihydroxy-3-methylpentanoate = (S)-3-methyl-2-oxopentanoate + H2O</text>
        <dbReference type="Rhea" id="RHEA:27694"/>
        <dbReference type="ChEBI" id="CHEBI:15377"/>
        <dbReference type="ChEBI" id="CHEBI:35146"/>
        <dbReference type="ChEBI" id="CHEBI:49258"/>
        <dbReference type="EC" id="4.2.1.9"/>
    </reaction>
</comment>
<dbReference type="PANTHER" id="PTHR43661:SF3">
    <property type="entry name" value="D-XYLONATE DEHYDRATASE YAGF-RELATED"/>
    <property type="match status" value="1"/>
</dbReference>
<dbReference type="Pfam" id="PF24877">
    <property type="entry name" value="ILV_EDD_C"/>
    <property type="match status" value="1"/>
</dbReference>
<comment type="catalytic activity">
    <reaction evidence="11">
        <text>(2R)-2,3-dihydroxy-3-methylbutanoate = 3-methyl-2-oxobutanoate + H2O</text>
        <dbReference type="Rhea" id="RHEA:24809"/>
        <dbReference type="ChEBI" id="CHEBI:11851"/>
        <dbReference type="ChEBI" id="CHEBI:15377"/>
        <dbReference type="ChEBI" id="CHEBI:49072"/>
        <dbReference type="EC" id="4.2.1.9"/>
    </reaction>
    <physiologicalReaction direction="left-to-right" evidence="11">
        <dbReference type="Rhea" id="RHEA:24810"/>
    </physiologicalReaction>
</comment>
<feature type="modified residue" description="N6-carboxylysine" evidence="15">
    <location>
        <position position="121"/>
    </location>
</feature>
<evidence type="ECO:0000256" key="12">
    <source>
        <dbReference type="ARBA" id="ARBA00029436"/>
    </source>
</evidence>
<evidence type="ECO:0000256" key="3">
    <source>
        <dbReference type="ARBA" id="ARBA00022605"/>
    </source>
</evidence>
<keyword evidence="8 15" id="KW-0411">Iron-sulfur</keyword>
<keyword evidence="7 15" id="KW-0408">Iron</keyword>
<accession>A0A9D1JXY9</accession>
<feature type="binding site" evidence="15">
    <location>
        <position position="442"/>
    </location>
    <ligand>
        <name>Mg(2+)</name>
        <dbReference type="ChEBI" id="CHEBI:18420"/>
    </ligand>
</feature>
<dbReference type="GO" id="GO:0009099">
    <property type="term" value="P:L-valine biosynthetic process"/>
    <property type="evidence" value="ECO:0007669"/>
    <property type="project" value="UniProtKB-UniRule"/>
</dbReference>
<organism evidence="18 19">
    <name type="scientific">Candidatus Galligastranaerophilus intestinavium</name>
    <dbReference type="NCBI Taxonomy" id="2840836"/>
    <lineage>
        <taxon>Bacteria</taxon>
        <taxon>Candidatus Galligastranaerophilus</taxon>
    </lineage>
</organism>
<proteinExistence type="inferred from homology"/>
<evidence type="ECO:0000256" key="1">
    <source>
        <dbReference type="ARBA" id="ARBA00001946"/>
    </source>
</evidence>
<dbReference type="InterPro" id="IPR004404">
    <property type="entry name" value="DihydroxyA_deHydtase"/>
</dbReference>
<dbReference type="GO" id="GO:0000287">
    <property type="term" value="F:magnesium ion binding"/>
    <property type="evidence" value="ECO:0007669"/>
    <property type="project" value="UniProtKB-UniRule"/>
</dbReference>
<feature type="domain" description="Dihydroxy-acid/6-phosphogluconate dehydratase N-terminal" evidence="16">
    <location>
        <begin position="31"/>
        <end position="348"/>
    </location>
</feature>
<dbReference type="FunFam" id="3.50.30.80:FF:000001">
    <property type="entry name" value="Dihydroxy-acid dehydratase"/>
    <property type="match status" value="1"/>
</dbReference>
<dbReference type="HAMAP" id="MF_00012">
    <property type="entry name" value="IlvD"/>
    <property type="match status" value="1"/>
</dbReference>
<evidence type="ECO:0000256" key="5">
    <source>
        <dbReference type="ARBA" id="ARBA00022723"/>
    </source>
</evidence>
<keyword evidence="6 15" id="KW-0460">Magnesium</keyword>
<dbReference type="PROSITE" id="PS00887">
    <property type="entry name" value="ILVD_EDD_2"/>
    <property type="match status" value="1"/>
</dbReference>
<keyword evidence="3 15" id="KW-0028">Amino-acid biosynthesis</keyword>
<evidence type="ECO:0000256" key="8">
    <source>
        <dbReference type="ARBA" id="ARBA00023014"/>
    </source>
</evidence>
<evidence type="ECO:0000256" key="11">
    <source>
        <dbReference type="ARBA" id="ARBA00029304"/>
    </source>
</evidence>
<evidence type="ECO:0000256" key="10">
    <source>
        <dbReference type="ARBA" id="ARBA00023304"/>
    </source>
</evidence>
<dbReference type="NCBIfam" id="TIGR00110">
    <property type="entry name" value="ilvD"/>
    <property type="match status" value="1"/>
</dbReference>
<dbReference type="InterPro" id="IPR042096">
    <property type="entry name" value="Dihydro-acid_dehy_C"/>
</dbReference>
<keyword evidence="9 15" id="KW-0456">Lyase</keyword>
<comment type="subunit">
    <text evidence="15">Homodimer.</text>
</comment>
<comment type="similarity">
    <text evidence="2 15">Belongs to the IlvD/Edd family.</text>
</comment>
<feature type="binding site" description="via carbamate group" evidence="15">
    <location>
        <position position="121"/>
    </location>
    <ligand>
        <name>Mg(2+)</name>
        <dbReference type="ChEBI" id="CHEBI:18420"/>
    </ligand>
</feature>
<dbReference type="SUPFAM" id="SSF143975">
    <property type="entry name" value="IlvD/EDD N-terminal domain-like"/>
    <property type="match status" value="1"/>
</dbReference>
<dbReference type="EMBL" id="DVJQ01000053">
    <property type="protein sequence ID" value="HIS74660.1"/>
    <property type="molecule type" value="Genomic_DNA"/>
</dbReference>
<dbReference type="AlphaFoldDB" id="A0A9D1JXY9"/>
<evidence type="ECO:0000256" key="2">
    <source>
        <dbReference type="ARBA" id="ARBA00006486"/>
    </source>
</evidence>
<name>A0A9D1JXY9_9BACT</name>
<evidence type="ECO:0000259" key="17">
    <source>
        <dbReference type="Pfam" id="PF24877"/>
    </source>
</evidence>
<keyword evidence="4 15" id="KW-0001">2Fe-2S</keyword>
<comment type="cofactor">
    <cofactor evidence="15">
        <name>[2Fe-2S] cluster</name>
        <dbReference type="ChEBI" id="CHEBI:190135"/>
    </cofactor>
    <text evidence="15">Binds 1 [2Fe-2S] cluster per subunit. This cluster acts as a Lewis acid cofactor.</text>
</comment>
<protein>
    <recommendedName>
        <fullName evidence="14 15">Dihydroxy-acid dehydratase</fullName>
        <shortName evidence="15">DAD</shortName>
        <ecNumber evidence="14 15">4.2.1.9</ecNumber>
    </recommendedName>
</protein>
<dbReference type="GO" id="GO:0051537">
    <property type="term" value="F:2 iron, 2 sulfur cluster binding"/>
    <property type="evidence" value="ECO:0007669"/>
    <property type="project" value="UniProtKB-UniRule"/>
</dbReference>
<dbReference type="InterPro" id="IPR000581">
    <property type="entry name" value="ILV_EDD_N"/>
</dbReference>
<dbReference type="NCBIfam" id="NF002068">
    <property type="entry name" value="PRK00911.1"/>
    <property type="match status" value="1"/>
</dbReference>
<comment type="pathway">
    <text evidence="12 15">Amino-acid biosynthesis; L-valine biosynthesis; L-valine from pyruvate: step 3/4.</text>
</comment>
<feature type="active site" description="Proton acceptor" evidence="15">
    <location>
        <position position="468"/>
    </location>
</feature>
<reference evidence="18" key="2">
    <citation type="journal article" date="2021" name="PeerJ">
        <title>Extensive microbial diversity within the chicken gut microbiome revealed by metagenomics and culture.</title>
        <authorList>
            <person name="Gilroy R."/>
            <person name="Ravi A."/>
            <person name="Getino M."/>
            <person name="Pursley I."/>
            <person name="Horton D.L."/>
            <person name="Alikhan N.F."/>
            <person name="Baker D."/>
            <person name="Gharbi K."/>
            <person name="Hall N."/>
            <person name="Watson M."/>
            <person name="Adriaenssens E.M."/>
            <person name="Foster-Nyarko E."/>
            <person name="Jarju S."/>
            <person name="Secka A."/>
            <person name="Antonio M."/>
            <person name="Oren A."/>
            <person name="Chaudhuri R.R."/>
            <person name="La Ragione R."/>
            <person name="Hildebrand F."/>
            <person name="Pallen M.J."/>
        </authorList>
    </citation>
    <scope>NUCLEOTIDE SEQUENCE</scope>
    <source>
        <strain evidence="18">CHK152-2871</strain>
    </source>
</reference>
<evidence type="ECO:0000256" key="7">
    <source>
        <dbReference type="ARBA" id="ARBA00023004"/>
    </source>
</evidence>
<dbReference type="GO" id="GO:0004160">
    <property type="term" value="F:dihydroxy-acid dehydratase activity"/>
    <property type="evidence" value="ECO:0007669"/>
    <property type="project" value="UniProtKB-UniRule"/>
</dbReference>
<comment type="caution">
    <text evidence="15">Lacks conserved residue(s) required for the propagation of feature annotation.</text>
</comment>
<comment type="cofactor">
    <cofactor evidence="1 15">
        <name>Mg(2+)</name>
        <dbReference type="ChEBI" id="CHEBI:18420"/>
    </cofactor>
</comment>
<dbReference type="Pfam" id="PF00920">
    <property type="entry name" value="ILVD_EDD_N"/>
    <property type="match status" value="1"/>
</dbReference>
<dbReference type="InterPro" id="IPR037237">
    <property type="entry name" value="IlvD/EDD_N"/>
</dbReference>
<evidence type="ECO:0000256" key="9">
    <source>
        <dbReference type="ARBA" id="ARBA00023239"/>
    </source>
</evidence>
<comment type="caution">
    <text evidence="18">The sequence shown here is derived from an EMBL/GenBank/DDBJ whole genome shotgun (WGS) entry which is preliminary data.</text>
</comment>
<comment type="function">
    <text evidence="15">Functions in the biosynthesis of branched-chain amino acids. Catalyzes the dehydration of (2R,3R)-2,3-dihydroxy-3-methylpentanoate (2,3-dihydroxy-3-methylvalerate) into 2-oxo-3-methylpentanoate (2-oxo-3-methylvalerate) and of (2R)-2,3-dihydroxy-3-methylbutanoate (2,3-dihydroxyisovalerate) into 2-oxo-3-methylbutanoate (2-oxoisovalerate), the penultimate precursor to L-isoleucine and L-valine, respectively.</text>
</comment>
<dbReference type="InterPro" id="IPR020558">
    <property type="entry name" value="DiOHA_6PGluconate_deHydtase_CS"/>
</dbReference>
<dbReference type="EC" id="4.2.1.9" evidence="14 15"/>
<dbReference type="PANTHER" id="PTHR43661">
    <property type="entry name" value="D-XYLONATE DEHYDRATASE"/>
    <property type="match status" value="1"/>
</dbReference>
<keyword evidence="10 15" id="KW-0100">Branched-chain amino acid biosynthesis</keyword>